<accession>M0HXS6</accession>
<evidence type="ECO:0000313" key="2">
    <source>
        <dbReference type="EMBL" id="ELZ88503.1"/>
    </source>
</evidence>
<sequence length="130" mass="14494">MNEDETHSGLSVDGRVFKSVSNDADGDVGGETYFWFEQTDDLIHARYHGGSVRLGHLVGHHLGDTLDFRYTHVTVDGDTATGHSVDRIERLDDGRLRLHEEWEWDSKPGSGSSVLEEVPEQQIPPIEGPL</sequence>
<keyword evidence="3" id="KW-1185">Reference proteome</keyword>
<dbReference type="STRING" id="1230453.C453_01525"/>
<dbReference type="EMBL" id="AOLK01000006">
    <property type="protein sequence ID" value="ELZ88503.1"/>
    <property type="molecule type" value="Genomic_DNA"/>
</dbReference>
<evidence type="ECO:0008006" key="4">
    <source>
        <dbReference type="Google" id="ProtNLM"/>
    </source>
</evidence>
<protein>
    <recommendedName>
        <fullName evidence="4">N-acetylglutamate synthase</fullName>
    </recommendedName>
</protein>
<dbReference type="InterPro" id="IPR058595">
    <property type="entry name" value="Avidin-like"/>
</dbReference>
<reference evidence="2 3" key="1">
    <citation type="journal article" date="2014" name="PLoS Genet.">
        <title>Phylogenetically driven sequencing of extremely halophilic archaea reveals strategies for static and dynamic osmo-response.</title>
        <authorList>
            <person name="Becker E.A."/>
            <person name="Seitzer P.M."/>
            <person name="Tritt A."/>
            <person name="Larsen D."/>
            <person name="Krusor M."/>
            <person name="Yao A.I."/>
            <person name="Wu D."/>
            <person name="Madern D."/>
            <person name="Eisen J.A."/>
            <person name="Darling A.E."/>
            <person name="Facciotti M.T."/>
        </authorList>
    </citation>
    <scope>NUCLEOTIDE SEQUENCE [LARGE SCALE GENOMIC DNA]</scope>
    <source>
        <strain evidence="2 3">ATCC BAA-1513</strain>
    </source>
</reference>
<proteinExistence type="predicted"/>
<dbReference type="RefSeq" id="WP_008322239.1">
    <property type="nucleotide sequence ID" value="NZ_AOLK01000006.1"/>
</dbReference>
<dbReference type="Pfam" id="PF26421">
    <property type="entry name" value="Avidin_like"/>
    <property type="match status" value="1"/>
</dbReference>
<gene>
    <name evidence="2" type="ORF">C453_01525</name>
</gene>
<comment type="caution">
    <text evidence="2">The sequence shown here is derived from an EMBL/GenBank/DDBJ whole genome shotgun (WGS) entry which is preliminary data.</text>
</comment>
<dbReference type="OrthoDB" id="191191at2157"/>
<dbReference type="AlphaFoldDB" id="M0HXS6"/>
<name>M0HXS6_HALEO</name>
<evidence type="ECO:0000313" key="3">
    <source>
        <dbReference type="Proteomes" id="UP000011612"/>
    </source>
</evidence>
<evidence type="ECO:0000256" key="1">
    <source>
        <dbReference type="SAM" id="MobiDB-lite"/>
    </source>
</evidence>
<feature type="compositionally biased region" description="Low complexity" evidence="1">
    <location>
        <begin position="114"/>
        <end position="130"/>
    </location>
</feature>
<dbReference type="Proteomes" id="UP000011612">
    <property type="component" value="Unassembled WGS sequence"/>
</dbReference>
<feature type="region of interest" description="Disordered" evidence="1">
    <location>
        <begin position="102"/>
        <end position="130"/>
    </location>
</feature>
<organism evidence="2 3">
    <name type="scientific">Haloferax elongans ATCC BAA-1513</name>
    <dbReference type="NCBI Taxonomy" id="1230453"/>
    <lineage>
        <taxon>Archaea</taxon>
        <taxon>Methanobacteriati</taxon>
        <taxon>Methanobacteriota</taxon>
        <taxon>Stenosarchaea group</taxon>
        <taxon>Halobacteria</taxon>
        <taxon>Halobacteriales</taxon>
        <taxon>Haloferacaceae</taxon>
        <taxon>Haloferax</taxon>
    </lineage>
</organism>
<dbReference type="PATRIC" id="fig|1230453.4.peg.271"/>